<name>A0AA86RLR3_9EUKA</name>
<organism evidence="1">
    <name type="scientific">Hexamita inflata</name>
    <dbReference type="NCBI Taxonomy" id="28002"/>
    <lineage>
        <taxon>Eukaryota</taxon>
        <taxon>Metamonada</taxon>
        <taxon>Diplomonadida</taxon>
        <taxon>Hexamitidae</taxon>
        <taxon>Hexamitinae</taxon>
        <taxon>Hexamita</taxon>
    </lineage>
</organism>
<dbReference type="Proteomes" id="UP001642409">
    <property type="component" value="Unassembled WGS sequence"/>
</dbReference>
<protein>
    <submittedName>
        <fullName evidence="2">Hypothetical_protein</fullName>
    </submittedName>
</protein>
<reference evidence="1" key="1">
    <citation type="submission" date="2023-06" db="EMBL/GenBank/DDBJ databases">
        <authorList>
            <person name="Kurt Z."/>
        </authorList>
    </citation>
    <scope>NUCLEOTIDE SEQUENCE</scope>
</reference>
<accession>A0AA86RLR3</accession>
<keyword evidence="3" id="KW-1185">Reference proteome</keyword>
<dbReference type="AlphaFoldDB" id="A0AA86RLR3"/>
<sequence>MIISAISWNWEQLGLNSKTIFQLISLVQIILRKSIYYKNFIQLQNSAICVKQSQTKLEQCQLMHVFKPLPQYDLYMVIEDNYLYVIDQESNILSKSQIACELYSGFETMCPQLGQIYHYYNYQMIPCNGVLYIQIHQSVYKLQNAYVDRVFQCTQQIRR</sequence>
<evidence type="ECO:0000313" key="3">
    <source>
        <dbReference type="Proteomes" id="UP001642409"/>
    </source>
</evidence>
<dbReference type="EMBL" id="CATOUU010001142">
    <property type="protein sequence ID" value="CAI9974359.1"/>
    <property type="molecule type" value="Genomic_DNA"/>
</dbReference>
<gene>
    <name evidence="2" type="ORF">HINF_LOCUS53107</name>
    <name evidence="1" type="ORF">HINF_LOCUS62004</name>
</gene>
<reference evidence="2 3" key="2">
    <citation type="submission" date="2024-07" db="EMBL/GenBank/DDBJ databases">
        <authorList>
            <person name="Akdeniz Z."/>
        </authorList>
    </citation>
    <scope>NUCLEOTIDE SEQUENCE [LARGE SCALE GENOMIC DNA]</scope>
</reference>
<comment type="caution">
    <text evidence="1">The sequence shown here is derived from an EMBL/GenBank/DDBJ whole genome shotgun (WGS) entry which is preliminary data.</text>
</comment>
<proteinExistence type="predicted"/>
<dbReference type="EMBL" id="CAXDID020000268">
    <property type="protein sequence ID" value="CAL6067610.1"/>
    <property type="molecule type" value="Genomic_DNA"/>
</dbReference>
<evidence type="ECO:0000313" key="1">
    <source>
        <dbReference type="EMBL" id="CAI9974359.1"/>
    </source>
</evidence>
<evidence type="ECO:0000313" key="2">
    <source>
        <dbReference type="EMBL" id="CAL6067610.1"/>
    </source>
</evidence>